<dbReference type="Proteomes" id="UP000729701">
    <property type="component" value="Unassembled WGS sequence"/>
</dbReference>
<comment type="caution">
    <text evidence="1">The sequence shown here is derived from an EMBL/GenBank/DDBJ whole genome shotgun (WGS) entry which is preliminary data.</text>
</comment>
<reference evidence="1" key="1">
    <citation type="submission" date="2021-05" db="EMBL/GenBank/DDBJ databases">
        <authorList>
            <person name="Pietrasiak N."/>
            <person name="Ward R."/>
            <person name="Stajich J.E."/>
            <person name="Kurbessoian T."/>
        </authorList>
    </citation>
    <scope>NUCLEOTIDE SEQUENCE</scope>
    <source>
        <strain evidence="1">GSE-NOS-MK-12-04C</strain>
    </source>
</reference>
<dbReference type="EMBL" id="JAHHGZ010000056">
    <property type="protein sequence ID" value="MBW4671914.1"/>
    <property type="molecule type" value="Genomic_DNA"/>
</dbReference>
<protein>
    <submittedName>
        <fullName evidence="1">Uncharacterized protein</fullName>
    </submittedName>
</protein>
<name>A0A951QTM6_9CYAN</name>
<sequence>MMNVRFGDNKELFFEIQLVAANNIDDIEVIVPVHVGDNLLETIIGSFWLDIMRLVADKPNGILTLEIGT</sequence>
<dbReference type="AlphaFoldDB" id="A0A951QTM6"/>
<reference evidence="1" key="2">
    <citation type="journal article" date="2022" name="Microbiol. Resour. Announc.">
        <title>Metagenome Sequencing to Explore Phylogenomics of Terrestrial Cyanobacteria.</title>
        <authorList>
            <person name="Ward R.D."/>
            <person name="Stajich J.E."/>
            <person name="Johansen J.R."/>
            <person name="Huntemann M."/>
            <person name="Clum A."/>
            <person name="Foster B."/>
            <person name="Foster B."/>
            <person name="Roux S."/>
            <person name="Palaniappan K."/>
            <person name="Varghese N."/>
            <person name="Mukherjee S."/>
            <person name="Reddy T.B.K."/>
            <person name="Daum C."/>
            <person name="Copeland A."/>
            <person name="Chen I.A."/>
            <person name="Ivanova N.N."/>
            <person name="Kyrpides N.C."/>
            <person name="Shapiro N."/>
            <person name="Eloe-Fadrosh E.A."/>
            <person name="Pietrasiak N."/>
        </authorList>
    </citation>
    <scope>NUCLEOTIDE SEQUENCE</scope>
    <source>
        <strain evidence="1">GSE-NOS-MK-12-04C</strain>
    </source>
</reference>
<organism evidence="1 2">
    <name type="scientific">Cyanomargarita calcarea GSE-NOS-MK-12-04C</name>
    <dbReference type="NCBI Taxonomy" id="2839659"/>
    <lineage>
        <taxon>Bacteria</taxon>
        <taxon>Bacillati</taxon>
        <taxon>Cyanobacteriota</taxon>
        <taxon>Cyanophyceae</taxon>
        <taxon>Nostocales</taxon>
        <taxon>Cyanomargaritaceae</taxon>
        <taxon>Cyanomargarita</taxon>
    </lineage>
</organism>
<evidence type="ECO:0000313" key="2">
    <source>
        <dbReference type="Proteomes" id="UP000729701"/>
    </source>
</evidence>
<accession>A0A951QTM6</accession>
<gene>
    <name evidence="1" type="ORF">KME60_31930</name>
</gene>
<evidence type="ECO:0000313" key="1">
    <source>
        <dbReference type="EMBL" id="MBW4671914.1"/>
    </source>
</evidence>
<proteinExistence type="predicted"/>